<feature type="transmembrane region" description="Helical" evidence="1">
    <location>
        <begin position="79"/>
        <end position="99"/>
    </location>
</feature>
<proteinExistence type="predicted"/>
<reference evidence="2" key="1">
    <citation type="submission" date="2021-01" db="EMBL/GenBank/DDBJ databases">
        <authorList>
            <consortium name="Genoscope - CEA"/>
            <person name="William W."/>
        </authorList>
    </citation>
    <scope>NUCLEOTIDE SEQUENCE</scope>
</reference>
<keyword evidence="1" id="KW-1133">Transmembrane helix</keyword>
<keyword evidence="3" id="KW-1185">Reference proteome</keyword>
<evidence type="ECO:0000256" key="1">
    <source>
        <dbReference type="SAM" id="Phobius"/>
    </source>
</evidence>
<accession>A0A8S1KR80</accession>
<protein>
    <recommendedName>
        <fullName evidence="4">Transmembrane protein</fullName>
    </recommendedName>
</protein>
<evidence type="ECO:0000313" key="2">
    <source>
        <dbReference type="EMBL" id="CAD8057417.1"/>
    </source>
</evidence>
<organism evidence="2 3">
    <name type="scientific">Paramecium sonneborni</name>
    <dbReference type="NCBI Taxonomy" id="65129"/>
    <lineage>
        <taxon>Eukaryota</taxon>
        <taxon>Sar</taxon>
        <taxon>Alveolata</taxon>
        <taxon>Ciliophora</taxon>
        <taxon>Intramacronucleata</taxon>
        <taxon>Oligohymenophorea</taxon>
        <taxon>Peniculida</taxon>
        <taxon>Parameciidae</taxon>
        <taxon>Paramecium</taxon>
    </lineage>
</organism>
<dbReference type="EMBL" id="CAJJDN010000011">
    <property type="protein sequence ID" value="CAD8057417.1"/>
    <property type="molecule type" value="Genomic_DNA"/>
</dbReference>
<keyword evidence="1" id="KW-0812">Transmembrane</keyword>
<feature type="transmembrane region" description="Helical" evidence="1">
    <location>
        <begin position="35"/>
        <end position="59"/>
    </location>
</feature>
<name>A0A8S1KR80_9CILI</name>
<gene>
    <name evidence="2" type="ORF">PSON_ATCC_30995.1.T0110207</name>
</gene>
<evidence type="ECO:0008006" key="4">
    <source>
        <dbReference type="Google" id="ProtNLM"/>
    </source>
</evidence>
<evidence type="ECO:0000313" key="3">
    <source>
        <dbReference type="Proteomes" id="UP000692954"/>
    </source>
</evidence>
<keyword evidence="1" id="KW-0472">Membrane</keyword>
<sequence>MGFEGFLSQLILLQNQNILGYQYCNLDIKYSSKNIAMFIFSILQFFFRFIYLAHALFWKHYYFQSTIDTIVFYEDLLNLFKQIGIIGQIYLIVNMTLFLHQYKFF</sequence>
<dbReference type="AlphaFoldDB" id="A0A8S1KR80"/>
<dbReference type="Proteomes" id="UP000692954">
    <property type="component" value="Unassembled WGS sequence"/>
</dbReference>
<comment type="caution">
    <text evidence="2">The sequence shown here is derived from an EMBL/GenBank/DDBJ whole genome shotgun (WGS) entry which is preliminary data.</text>
</comment>